<evidence type="ECO:0000313" key="4">
    <source>
        <dbReference type="Proteomes" id="UP001165395"/>
    </source>
</evidence>
<dbReference type="EMBL" id="JAJBZT010000003">
    <property type="protein sequence ID" value="MCB6183382.1"/>
    <property type="molecule type" value="Genomic_DNA"/>
</dbReference>
<evidence type="ECO:0000259" key="2">
    <source>
        <dbReference type="Pfam" id="PF13439"/>
    </source>
</evidence>
<dbReference type="PANTHER" id="PTHR12526">
    <property type="entry name" value="GLYCOSYLTRANSFERASE"/>
    <property type="match status" value="1"/>
</dbReference>
<evidence type="ECO:0000259" key="1">
    <source>
        <dbReference type="Pfam" id="PF00534"/>
    </source>
</evidence>
<keyword evidence="4" id="KW-1185">Reference proteome</keyword>
<dbReference type="InterPro" id="IPR001296">
    <property type="entry name" value="Glyco_trans_1"/>
</dbReference>
<name>A0ABS8D5D7_9NEIS</name>
<dbReference type="Pfam" id="PF13439">
    <property type="entry name" value="Glyco_transf_4"/>
    <property type="match status" value="1"/>
</dbReference>
<dbReference type="Gene3D" id="3.40.50.2000">
    <property type="entry name" value="Glycogen Phosphorylase B"/>
    <property type="match status" value="2"/>
</dbReference>
<dbReference type="InterPro" id="IPR028098">
    <property type="entry name" value="Glyco_trans_4-like_N"/>
</dbReference>
<dbReference type="CDD" id="cd03801">
    <property type="entry name" value="GT4_PimA-like"/>
    <property type="match status" value="1"/>
</dbReference>
<evidence type="ECO:0000313" key="3">
    <source>
        <dbReference type="EMBL" id="MCB6183382.1"/>
    </source>
</evidence>
<feature type="domain" description="Glycosyl transferase family 1" evidence="1">
    <location>
        <begin position="179"/>
        <end position="343"/>
    </location>
</feature>
<accession>A0ABS8D5D7</accession>
<protein>
    <submittedName>
        <fullName evidence="3">Glycosyltransferase family 4 protein</fullName>
    </submittedName>
</protein>
<dbReference type="Pfam" id="PF00534">
    <property type="entry name" value="Glycos_transf_1"/>
    <property type="match status" value="1"/>
</dbReference>
<dbReference type="PANTHER" id="PTHR12526:SF638">
    <property type="entry name" value="SPORE COAT PROTEIN SA"/>
    <property type="match status" value="1"/>
</dbReference>
<dbReference type="SUPFAM" id="SSF53756">
    <property type="entry name" value="UDP-Glycosyltransferase/glycogen phosphorylase"/>
    <property type="match status" value="1"/>
</dbReference>
<dbReference type="RefSeq" id="WP_227180092.1">
    <property type="nucleotide sequence ID" value="NZ_JAJBZT010000003.1"/>
</dbReference>
<gene>
    <name evidence="3" type="ORF">LIN78_07465</name>
</gene>
<organism evidence="3 4">
    <name type="scientific">Leeia speluncae</name>
    <dbReference type="NCBI Taxonomy" id="2884804"/>
    <lineage>
        <taxon>Bacteria</taxon>
        <taxon>Pseudomonadati</taxon>
        <taxon>Pseudomonadota</taxon>
        <taxon>Betaproteobacteria</taxon>
        <taxon>Neisseriales</taxon>
        <taxon>Leeiaceae</taxon>
        <taxon>Leeia</taxon>
    </lineage>
</organism>
<sequence length="371" mass="41221">MMNSTKKLKIVHTEASCGWGGQEIRILSETDGMLAKGHNVTVVCVEHSPLHRESLARGIPVVGLPIGKKRLPGLLAMYSWLKKNQPDVVNTHSSTDSWLVALSSLFLLRAPAIVRTRHISAPINNKWTTRWLYQRATDWIVTTGVKLRDTLVQDNGYQPDRITSVATGIDPAIFYPKNKEATRSALGLSTSARYLGIVATLRTWKGHIYLIEALKNLPEDVVLLIVGDGPNKVNIEKSVQENKLVHRVQFIGQQKNVADWLNAIDMLVLPSYANEGVPQTLMQGMLCKTPIVTTDVGSIPEIIQNEKTGLVVEPKNSSQLGLAISRLLTSPDEATIFATHAYEHAVAFYTKDKMIEQMEQIFLRVSLEKQS</sequence>
<dbReference type="Proteomes" id="UP001165395">
    <property type="component" value="Unassembled WGS sequence"/>
</dbReference>
<proteinExistence type="predicted"/>
<comment type="caution">
    <text evidence="3">The sequence shown here is derived from an EMBL/GenBank/DDBJ whole genome shotgun (WGS) entry which is preliminary data.</text>
</comment>
<reference evidence="3" key="1">
    <citation type="submission" date="2021-10" db="EMBL/GenBank/DDBJ databases">
        <title>The complete genome sequence of Leeia sp. TBRC 13508.</title>
        <authorList>
            <person name="Charoenyingcharoen P."/>
            <person name="Yukphan P."/>
        </authorList>
    </citation>
    <scope>NUCLEOTIDE SEQUENCE</scope>
    <source>
        <strain evidence="3">TBRC 13508</strain>
    </source>
</reference>
<feature type="domain" description="Glycosyltransferase subfamily 4-like N-terminal" evidence="2">
    <location>
        <begin position="19"/>
        <end position="172"/>
    </location>
</feature>